<dbReference type="InterPro" id="IPR011989">
    <property type="entry name" value="ARM-like"/>
</dbReference>
<sequence length="1020" mass="112697">MPWVGGWALLEAGGSKSNSFHGTLRSRLRSMPGAVAMDAYQGHDVNSILNDPLLSKTSCEIIQEAKNSMMTAHPQRSGAAVGVLRDLGPITSGSSLRTVHTRRPFTPKVDSRTLFGGSLKTGTFPGRPSSTFSISSLQLDPDSRCSTSHGNRLAPLPKYPSPSRQGNESLEEMLAEIDGHLNRGGPSIINLKPTSLPAIEEKQKYRRNSIGHMPQPEASLLLDSRVPPVMREDAGIAEFQNHKGRQLPSLNESLGRNHFKSHVAASLDGDLQSLLTFKRLGTQSNRSKQDNNTISPNASQQAVVSQSSLADAPPLTPSLQRGPETRNTSSVDKQPETRKQSRPSSAAPSISDSGSNKKPRQEVTEKDNFWRNKLKPLLVQVQNETSDDPEIWTELLRQVYSVMNEGGYVRGGNLSSSTQSQTINKSHRPHILKILFPLVEKRHPKVLLQLARILLAISREPSNDTLFLEGNILDLFLTTIGSCSPTEESEACLFGYGALKFLTLNAHVRRRLHHLGAVELMVLHLKMISALREESPSSKVSEQTTSVMFQLTNCLRHLAKDEATYPNFISSGAIKECCRLCDLFSTDLDIVSHASRILSVLATDEKCCDVMIADESSMPIMASILRRYPSRQDIVVRLGYVLGNMVARSAQCRSKFLEIDGGVDALLDILSVYIRRDIKETSARGKLHPSDKQKEGKDKEKDRPGIHSTGNEELETDDEADGSRGTSADVLVKVIRVLANMAIEPAAGKDLAKNHRCIDYLLSVIRHKDVQGREHGQTVDESQELSPPDSKSPEEEEAEECILSALAALNNLAFYSTEANSAIGDRATEVAEYLCDLLLLNQNSIQVEVVRVLGSLSRARVVRDLIANRKVFRVLIGMLDWRERSVVYSVCGVLVNMMTDEDRRKTLKDMHGLLKLYSVLRDMGCHDWLLSSVICQVFWNACAGIEDPASYFGEQLCNELSIILEDYLDEETAFGSRKEENGELSEMHTAWDQFCLVAAQLLDRIDVPDNASTTTDGSDE</sequence>
<evidence type="ECO:0000256" key="1">
    <source>
        <dbReference type="SAM" id="MobiDB-lite"/>
    </source>
</evidence>
<feature type="compositionally biased region" description="Polar residues" evidence="1">
    <location>
        <begin position="141"/>
        <end position="150"/>
    </location>
</feature>
<dbReference type="SUPFAM" id="SSF48371">
    <property type="entry name" value="ARM repeat"/>
    <property type="match status" value="1"/>
</dbReference>
<dbReference type="AlphaFoldDB" id="A0A7R8ZLD4"/>
<dbReference type="EMBL" id="OB661440">
    <property type="protein sequence ID" value="CAD7228225.1"/>
    <property type="molecule type" value="Genomic_DNA"/>
</dbReference>
<organism evidence="2">
    <name type="scientific">Cyprideis torosa</name>
    <dbReference type="NCBI Taxonomy" id="163714"/>
    <lineage>
        <taxon>Eukaryota</taxon>
        <taxon>Metazoa</taxon>
        <taxon>Ecdysozoa</taxon>
        <taxon>Arthropoda</taxon>
        <taxon>Crustacea</taxon>
        <taxon>Oligostraca</taxon>
        <taxon>Ostracoda</taxon>
        <taxon>Podocopa</taxon>
        <taxon>Podocopida</taxon>
        <taxon>Cytherocopina</taxon>
        <taxon>Cytheroidea</taxon>
        <taxon>Cytherideidae</taxon>
        <taxon>Cyprideis</taxon>
    </lineage>
</organism>
<dbReference type="InterPro" id="IPR038905">
    <property type="entry name" value="ARMC2"/>
</dbReference>
<feature type="region of interest" description="Disordered" evidence="1">
    <location>
        <begin position="282"/>
        <end position="367"/>
    </location>
</feature>
<feature type="region of interest" description="Disordered" evidence="1">
    <location>
        <begin position="683"/>
        <end position="724"/>
    </location>
</feature>
<name>A0A7R8ZLD4_9CRUS</name>
<evidence type="ECO:0000313" key="2">
    <source>
        <dbReference type="EMBL" id="CAD7228225.1"/>
    </source>
</evidence>
<protein>
    <submittedName>
        <fullName evidence="2">Uncharacterized protein</fullName>
    </submittedName>
</protein>
<feature type="region of interest" description="Disordered" evidence="1">
    <location>
        <begin position="141"/>
        <end position="168"/>
    </location>
</feature>
<dbReference type="OrthoDB" id="247006at2759"/>
<feature type="region of interest" description="Disordered" evidence="1">
    <location>
        <begin position="772"/>
        <end position="797"/>
    </location>
</feature>
<dbReference type="Gene3D" id="1.25.10.10">
    <property type="entry name" value="Leucine-rich Repeat Variant"/>
    <property type="match status" value="1"/>
</dbReference>
<feature type="compositionally biased region" description="Low complexity" evidence="1">
    <location>
        <begin position="342"/>
        <end position="354"/>
    </location>
</feature>
<feature type="compositionally biased region" description="Low complexity" evidence="1">
    <location>
        <begin position="298"/>
        <end position="308"/>
    </location>
</feature>
<dbReference type="PANTHER" id="PTHR21356:SF1">
    <property type="entry name" value="ARMADILLO REPEAT-CONTAINING PROTEIN 2"/>
    <property type="match status" value="1"/>
</dbReference>
<feature type="compositionally biased region" description="Basic and acidic residues" evidence="1">
    <location>
        <begin position="683"/>
        <end position="705"/>
    </location>
</feature>
<dbReference type="PANTHER" id="PTHR21356">
    <property type="entry name" value="ARMADILLO REPEAT CONTAINING 2"/>
    <property type="match status" value="1"/>
</dbReference>
<dbReference type="GO" id="GO:0044782">
    <property type="term" value="P:cilium organization"/>
    <property type="evidence" value="ECO:0007669"/>
    <property type="project" value="TreeGrafter"/>
</dbReference>
<gene>
    <name evidence="2" type="ORF">CTOB1V02_LOCUS6113</name>
</gene>
<feature type="compositionally biased region" description="Polar residues" evidence="1">
    <location>
        <begin position="282"/>
        <end position="297"/>
    </location>
</feature>
<proteinExistence type="predicted"/>
<reference evidence="2" key="1">
    <citation type="submission" date="2020-11" db="EMBL/GenBank/DDBJ databases">
        <authorList>
            <person name="Tran Van P."/>
        </authorList>
    </citation>
    <scope>NUCLEOTIDE SEQUENCE</scope>
</reference>
<dbReference type="InterPro" id="IPR016024">
    <property type="entry name" value="ARM-type_fold"/>
</dbReference>
<accession>A0A7R8ZLD4</accession>